<organism evidence="1 2">
    <name type="scientific">Lecanosticta acicola</name>
    <dbReference type="NCBI Taxonomy" id="111012"/>
    <lineage>
        <taxon>Eukaryota</taxon>
        <taxon>Fungi</taxon>
        <taxon>Dikarya</taxon>
        <taxon>Ascomycota</taxon>
        <taxon>Pezizomycotina</taxon>
        <taxon>Dothideomycetes</taxon>
        <taxon>Dothideomycetidae</taxon>
        <taxon>Mycosphaerellales</taxon>
        <taxon>Mycosphaerellaceae</taxon>
        <taxon>Lecanosticta</taxon>
    </lineage>
</organism>
<dbReference type="AlphaFoldDB" id="A0AAI8YYG1"/>
<reference evidence="1" key="1">
    <citation type="submission" date="2023-11" db="EMBL/GenBank/DDBJ databases">
        <authorList>
            <person name="Alioto T."/>
            <person name="Alioto T."/>
            <person name="Gomez Garrido J."/>
        </authorList>
    </citation>
    <scope>NUCLEOTIDE SEQUENCE</scope>
</reference>
<dbReference type="EMBL" id="CAVMBE010000022">
    <property type="protein sequence ID" value="CAK4004838.1"/>
    <property type="molecule type" value="Genomic_DNA"/>
</dbReference>
<protein>
    <submittedName>
        <fullName evidence="1">Uncharacterized protein</fullName>
    </submittedName>
</protein>
<proteinExistence type="predicted"/>
<accession>A0AAI8YYG1</accession>
<evidence type="ECO:0000313" key="1">
    <source>
        <dbReference type="EMBL" id="CAK4004838.1"/>
    </source>
</evidence>
<name>A0AAI8YYG1_9PEZI</name>
<keyword evidence="2" id="KW-1185">Reference proteome</keyword>
<comment type="caution">
    <text evidence="1">The sequence shown here is derived from an EMBL/GenBank/DDBJ whole genome shotgun (WGS) entry which is preliminary data.</text>
</comment>
<dbReference type="Proteomes" id="UP001296104">
    <property type="component" value="Unassembled WGS sequence"/>
</dbReference>
<evidence type="ECO:0000313" key="2">
    <source>
        <dbReference type="Proteomes" id="UP001296104"/>
    </source>
</evidence>
<gene>
    <name evidence="1" type="ORF">LECACI_7A004275</name>
</gene>
<sequence length="138" mass="15177">MSISRLANTYTLSGYREQILANAVHLFPKLVEGNFKPTQPDESTKMQNSRSPFDVVLVCKNEGTWSNKTNWRAHLVYSGSRTAASGCFKTSELQALGSLLSVLGAALREKGWEVKRKKAVGEGEVDGALLEETDEKAE</sequence>